<evidence type="ECO:0000313" key="1">
    <source>
        <dbReference type="EMBL" id="PVU75921.1"/>
    </source>
</evidence>
<organism evidence="1 2">
    <name type="scientific">Acidianus hospitalis</name>
    <dbReference type="NCBI Taxonomy" id="563177"/>
    <lineage>
        <taxon>Archaea</taxon>
        <taxon>Thermoproteota</taxon>
        <taxon>Thermoprotei</taxon>
        <taxon>Sulfolobales</taxon>
        <taxon>Sulfolobaceae</taxon>
        <taxon>Acidianus</taxon>
    </lineage>
</organism>
<dbReference type="NCBIfam" id="NF041008">
    <property type="entry name" value="cell_div_CdvB"/>
    <property type="match status" value="1"/>
</dbReference>
<protein>
    <submittedName>
        <fullName evidence="1">Cell division protein</fullName>
    </submittedName>
</protein>
<gene>
    <name evidence="1" type="ORF">DDW13_04175</name>
</gene>
<comment type="caution">
    <text evidence="1">The sequence shown here is derived from an EMBL/GenBank/DDBJ whole genome shotgun (WGS) entry which is preliminary data.</text>
</comment>
<evidence type="ECO:0000313" key="2">
    <source>
        <dbReference type="Proteomes" id="UP000245638"/>
    </source>
</evidence>
<dbReference type="AlphaFoldDB" id="A0A2T9X795"/>
<keyword evidence="1" id="KW-0132">Cell division</keyword>
<dbReference type="Proteomes" id="UP000245638">
    <property type="component" value="Unassembled WGS sequence"/>
</dbReference>
<dbReference type="GO" id="GO:0051301">
    <property type="term" value="P:cell division"/>
    <property type="evidence" value="ECO:0007669"/>
    <property type="project" value="UniProtKB-KW"/>
</dbReference>
<reference evidence="1 2" key="1">
    <citation type="journal article" date="2015" name="Appl. Environ. Microbiol.">
        <title>Nanoarchaeota, Their Sulfolobales Host, and Nanoarchaeota Virus Distribution across Yellowstone National Park Hot Springs.</title>
        <authorList>
            <person name="Munson-McGee J.H."/>
            <person name="Field E.K."/>
            <person name="Bateson M."/>
            <person name="Rooney C."/>
            <person name="Stepanauskas R."/>
            <person name="Young M.J."/>
        </authorList>
    </citation>
    <scope>NUCLEOTIDE SEQUENCE [LARGE SCALE GENOMIC DNA]</scope>
    <source>
        <strain evidence="1">SCGC AC-742_N10</strain>
    </source>
</reference>
<dbReference type="InterPro" id="IPR053654">
    <property type="entry name" value="Cell_Div_Complex_Comp"/>
</dbReference>
<name>A0A2T9X795_9CREN</name>
<sequence length="258" mass="29127">MLEKLPIFSRFNGDKKRRAQLGKLLTEISIKLKDQQSKLEEGMHRLKERDKELFEKLVRAQIEGDTARATIYAQEISDIRKMIKIIYTAFLAIEKVRLKLDTVQELQGVSLVLFPVVKILGELKDQIKGIAPEVALALDSITSSVNSIAVETGALSDKTVLPSTIDEQARKIMEEAQRTAEIKIKEMLPDLPHPPSTVTIKSQHEKRKLDEKELLNYINSNGGFLDVEYVVKKYGVEKEEVMGLLKEMANKGLISIEA</sequence>
<dbReference type="Gene3D" id="6.10.140.1230">
    <property type="match status" value="1"/>
</dbReference>
<keyword evidence="1" id="KW-0131">Cell cycle</keyword>
<proteinExistence type="predicted"/>
<dbReference type="InterPro" id="IPR036388">
    <property type="entry name" value="WH-like_DNA-bd_sf"/>
</dbReference>
<dbReference type="Gene3D" id="1.10.10.10">
    <property type="entry name" value="Winged helix-like DNA-binding domain superfamily/Winged helix DNA-binding domain"/>
    <property type="match status" value="1"/>
</dbReference>
<accession>A0A2T9X795</accession>
<dbReference type="EMBL" id="QEFD01000128">
    <property type="protein sequence ID" value="PVU75921.1"/>
    <property type="molecule type" value="Genomic_DNA"/>
</dbReference>